<organism evidence="3 4">
    <name type="scientific">Actinomadura livida</name>
    <dbReference type="NCBI Taxonomy" id="79909"/>
    <lineage>
        <taxon>Bacteria</taxon>
        <taxon>Bacillati</taxon>
        <taxon>Actinomycetota</taxon>
        <taxon>Actinomycetes</taxon>
        <taxon>Streptosporangiales</taxon>
        <taxon>Thermomonosporaceae</taxon>
        <taxon>Actinomadura</taxon>
    </lineage>
</organism>
<evidence type="ECO:0000313" key="4">
    <source>
        <dbReference type="Proteomes" id="UP000549343"/>
    </source>
</evidence>
<gene>
    <name evidence="3" type="ORF">F4557_006797</name>
    <name evidence="2" type="ORF">GCM10009546_09910</name>
</gene>
<keyword evidence="2" id="KW-0223">Dioxygenase</keyword>
<reference evidence="2 5" key="1">
    <citation type="journal article" date="2019" name="Int. J. Syst. Evol. Microbiol.">
        <title>The Global Catalogue of Microorganisms (GCM) 10K type strain sequencing project: providing services to taxonomists for standard genome sequencing and annotation.</title>
        <authorList>
            <consortium name="The Broad Institute Genomics Platform"/>
            <consortium name="The Broad Institute Genome Sequencing Center for Infectious Disease"/>
            <person name="Wu L."/>
            <person name="Ma J."/>
        </authorList>
    </citation>
    <scope>NUCLEOTIDE SEQUENCE [LARGE SCALE GENOMIC DNA]</scope>
    <source>
        <strain evidence="2 5">JCM 10667</strain>
    </source>
</reference>
<dbReference type="InterPro" id="IPR008775">
    <property type="entry name" value="Phytyl_CoA_dOase-like"/>
</dbReference>
<dbReference type="EMBL" id="BAAAHD010000006">
    <property type="protein sequence ID" value="GAA0549878.1"/>
    <property type="molecule type" value="Genomic_DNA"/>
</dbReference>
<dbReference type="SUPFAM" id="SSF51197">
    <property type="entry name" value="Clavaminate synthase-like"/>
    <property type="match status" value="1"/>
</dbReference>
<dbReference type="EMBL" id="JACHMV010000001">
    <property type="protein sequence ID" value="MBB4778379.1"/>
    <property type="molecule type" value="Genomic_DNA"/>
</dbReference>
<accession>A0A7W7IJT7</accession>
<evidence type="ECO:0000313" key="5">
    <source>
        <dbReference type="Proteomes" id="UP001501427"/>
    </source>
</evidence>
<dbReference type="GO" id="GO:0016706">
    <property type="term" value="F:2-oxoglutarate-dependent dioxygenase activity"/>
    <property type="evidence" value="ECO:0007669"/>
    <property type="project" value="UniProtKB-ARBA"/>
</dbReference>
<feature type="region of interest" description="Disordered" evidence="1">
    <location>
        <begin position="220"/>
        <end position="281"/>
    </location>
</feature>
<dbReference type="AlphaFoldDB" id="A0A7W7IJT7"/>
<evidence type="ECO:0000313" key="3">
    <source>
        <dbReference type="EMBL" id="MBB4778379.1"/>
    </source>
</evidence>
<dbReference type="Gene3D" id="2.60.120.620">
    <property type="entry name" value="q2cbj1_9rhob like domain"/>
    <property type="match status" value="1"/>
</dbReference>
<evidence type="ECO:0000256" key="1">
    <source>
        <dbReference type="SAM" id="MobiDB-lite"/>
    </source>
</evidence>
<evidence type="ECO:0000313" key="2">
    <source>
        <dbReference type="EMBL" id="GAA0549878.1"/>
    </source>
</evidence>
<dbReference type="Proteomes" id="UP000549343">
    <property type="component" value="Unassembled WGS sequence"/>
</dbReference>
<name>A0A7W7IJT7_9ACTN</name>
<dbReference type="RefSeq" id="WP_184889379.1">
    <property type="nucleotide sequence ID" value="NZ_BAAAHD010000006.1"/>
</dbReference>
<keyword evidence="2" id="KW-0560">Oxidoreductase</keyword>
<reference evidence="3 4" key="2">
    <citation type="submission" date="2020-08" db="EMBL/GenBank/DDBJ databases">
        <title>Sequencing the genomes of 1000 actinobacteria strains.</title>
        <authorList>
            <person name="Klenk H.-P."/>
        </authorList>
    </citation>
    <scope>NUCLEOTIDE SEQUENCE [LARGE SCALE GENOMIC DNA]</scope>
    <source>
        <strain evidence="3 4">DSM 44772</strain>
    </source>
</reference>
<keyword evidence="5" id="KW-1185">Reference proteome</keyword>
<sequence>MLGGAQVQAFIEDGFVRIEGAFPREVADECRAIIWRDLGADPREPATWPRPVAARPDYAQAPFVAAANTPHLHAAFDVLVGKGRWSPRTTLGGFVIRFPGDEPAVVDGWHVDVSYPGPDSAPDDYMTWRANVASRERALLMFFLLSDVGEDDAPTRLRPGSHLDVARVLEPEREHGLDAGELAQRADTATKHRPTAHATGSAGDVYLCHPFLVHAGQPHAGKHPRFLGQPKLSPSKPNWLNLAGEHPSPVEKAITQALPQSGPADGPAAQEHPGSLPQRHG</sequence>
<comment type="caution">
    <text evidence="3">The sequence shown here is derived from an EMBL/GenBank/DDBJ whole genome shotgun (WGS) entry which is preliminary data.</text>
</comment>
<dbReference type="Pfam" id="PF05721">
    <property type="entry name" value="PhyH"/>
    <property type="match status" value="1"/>
</dbReference>
<reference evidence="2" key="3">
    <citation type="submission" date="2023-12" db="EMBL/GenBank/DDBJ databases">
        <authorList>
            <person name="Sun Q."/>
            <person name="Inoue M."/>
        </authorList>
    </citation>
    <scope>NUCLEOTIDE SEQUENCE</scope>
    <source>
        <strain evidence="2">JCM 10667</strain>
    </source>
</reference>
<dbReference type="Proteomes" id="UP001501427">
    <property type="component" value="Unassembled WGS sequence"/>
</dbReference>
<protein>
    <submittedName>
        <fullName evidence="2">Phytanoyl-CoA dioxygenase family protein</fullName>
    </submittedName>
</protein>
<proteinExistence type="predicted"/>